<accession>M0LT57</accession>
<dbReference type="AlphaFoldDB" id="M0LT57"/>
<protein>
    <submittedName>
        <fullName evidence="4">Uncharacterized protein</fullName>
    </submittedName>
</protein>
<evidence type="ECO:0000256" key="2">
    <source>
        <dbReference type="SAM" id="Phobius"/>
    </source>
</evidence>
<sequence>MSDSIDEIEAAHGQQQNRQPPTDGDGSNSSGFSLGVSKRTLALLGGILFLAAAVYWYGTRSSGQTAGTASDEATDDSENTDEDDVEIDVSADETAAVHKGEIIVPQDPSQPLKGDEAVVQELKKRGRLTGGDD</sequence>
<feature type="region of interest" description="Disordered" evidence="1">
    <location>
        <begin position="1"/>
        <end position="32"/>
    </location>
</feature>
<dbReference type="Proteomes" id="UP000186547">
    <property type="component" value="Chromosome"/>
</dbReference>
<reference evidence="3" key="3">
    <citation type="submission" date="2017-01" db="EMBL/GenBank/DDBJ databases">
        <authorList>
            <person name="Mah S.A."/>
            <person name="Swanson W.J."/>
            <person name="Moy G.W."/>
            <person name="Vacquier V.D."/>
        </authorList>
    </citation>
    <scope>NUCLEOTIDE SEQUENCE</scope>
    <source>
        <strain evidence="3">AJ5</strain>
    </source>
</reference>
<keyword evidence="2" id="KW-0812">Transmembrane</keyword>
<gene>
    <name evidence="4" type="ORF">C445_05588</name>
    <name evidence="3" type="ORF">CHINAEXTREME_17195</name>
</gene>
<evidence type="ECO:0000313" key="4">
    <source>
        <dbReference type="EMBL" id="EMA35300.1"/>
    </source>
</evidence>
<proteinExistence type="predicted"/>
<feature type="compositionally biased region" description="Polar residues" evidence="1">
    <location>
        <begin position="13"/>
        <end position="32"/>
    </location>
</feature>
<dbReference type="EMBL" id="CP019285">
    <property type="protein sequence ID" value="APW99399.1"/>
    <property type="molecule type" value="Genomic_DNA"/>
</dbReference>
<evidence type="ECO:0000256" key="1">
    <source>
        <dbReference type="SAM" id="MobiDB-lite"/>
    </source>
</evidence>
<reference evidence="3 6" key="1">
    <citation type="journal article" date="2011" name="J. Bacteriol.">
        <title>Genome sequence of Halobiforma lacisalsi AJ5, an extremely halophilic archaeon which harbors a bop gene.</title>
        <authorList>
            <person name="Jiang X."/>
            <person name="Wang S."/>
            <person name="Cheng H."/>
            <person name="Huo Y."/>
            <person name="Zhang X."/>
            <person name="Zhu X."/>
            <person name="Han X."/>
            <person name="Ni P."/>
            <person name="Wu M."/>
        </authorList>
    </citation>
    <scope>NUCLEOTIDE SEQUENCE [LARGE SCALE GENOMIC DNA]</scope>
    <source>
        <strain evidence="3 6">AJ5</strain>
    </source>
</reference>
<evidence type="ECO:0000313" key="5">
    <source>
        <dbReference type="Proteomes" id="UP000011555"/>
    </source>
</evidence>
<feature type="compositionally biased region" description="Acidic residues" evidence="1">
    <location>
        <begin position="72"/>
        <end position="91"/>
    </location>
</feature>
<name>M0LT57_NATLA</name>
<dbReference type="RefSeq" id="WP_007140855.1">
    <property type="nucleotide sequence ID" value="NZ_AOLZ01000027.1"/>
</dbReference>
<reference evidence="4 5" key="2">
    <citation type="journal article" date="2014" name="PLoS Genet.">
        <title>Phylogenetically driven sequencing of extremely halophilic archaea reveals strategies for static and dynamic osmo-response.</title>
        <authorList>
            <person name="Becker E.A."/>
            <person name="Seitzer P.M."/>
            <person name="Tritt A."/>
            <person name="Larsen D."/>
            <person name="Krusor M."/>
            <person name="Yao A.I."/>
            <person name="Wu D."/>
            <person name="Madern D."/>
            <person name="Eisen J.A."/>
            <person name="Darling A.E."/>
            <person name="Facciotti M.T."/>
        </authorList>
    </citation>
    <scope>NUCLEOTIDE SEQUENCE [LARGE SCALE GENOMIC DNA]</scope>
    <source>
        <strain evidence="4 5">AJ5</strain>
    </source>
</reference>
<dbReference type="Proteomes" id="UP000011555">
    <property type="component" value="Unassembled WGS sequence"/>
</dbReference>
<dbReference type="KEGG" id="hlc:CHINAEXTREME17195"/>
<feature type="transmembrane region" description="Helical" evidence="2">
    <location>
        <begin position="40"/>
        <end position="58"/>
    </location>
</feature>
<evidence type="ECO:0000313" key="6">
    <source>
        <dbReference type="Proteomes" id="UP000186547"/>
    </source>
</evidence>
<dbReference type="GeneID" id="30922897"/>
<evidence type="ECO:0000313" key="3">
    <source>
        <dbReference type="EMBL" id="APW99399.1"/>
    </source>
</evidence>
<dbReference type="EMBL" id="AOLZ01000027">
    <property type="protein sequence ID" value="EMA35300.1"/>
    <property type="molecule type" value="Genomic_DNA"/>
</dbReference>
<keyword evidence="2" id="KW-0472">Membrane</keyword>
<feature type="region of interest" description="Disordered" evidence="1">
    <location>
        <begin position="61"/>
        <end position="133"/>
    </location>
</feature>
<dbReference type="STRING" id="358396.CHINAEXTREME_17195"/>
<organism evidence="4 5">
    <name type="scientific">Natronobacterium lacisalsi AJ5</name>
    <dbReference type="NCBI Taxonomy" id="358396"/>
    <lineage>
        <taxon>Archaea</taxon>
        <taxon>Methanobacteriati</taxon>
        <taxon>Methanobacteriota</taxon>
        <taxon>Stenosarchaea group</taxon>
        <taxon>Halobacteria</taxon>
        <taxon>Halobacteriales</taxon>
        <taxon>Natrialbaceae</taxon>
        <taxon>Natronobacterium</taxon>
    </lineage>
</organism>
<keyword evidence="2" id="KW-1133">Transmembrane helix</keyword>
<keyword evidence="5" id="KW-1185">Reference proteome</keyword>